<reference evidence="1 2" key="1">
    <citation type="journal article" date="2009" name="Nat. Genet.">
        <title>The genome of the cucumber, Cucumis sativus L.</title>
        <authorList>
            <person name="Huang S."/>
            <person name="Li R."/>
            <person name="Zhang Z."/>
            <person name="Li L."/>
            <person name="Gu X."/>
            <person name="Fan W."/>
            <person name="Lucas W.J."/>
            <person name="Wang X."/>
            <person name="Xie B."/>
            <person name="Ni P."/>
            <person name="Ren Y."/>
            <person name="Zhu H."/>
            <person name="Li J."/>
            <person name="Lin K."/>
            <person name="Jin W."/>
            <person name="Fei Z."/>
            <person name="Li G."/>
            <person name="Staub J."/>
            <person name="Kilian A."/>
            <person name="van der Vossen E.A."/>
            <person name="Wu Y."/>
            <person name="Guo J."/>
            <person name="He J."/>
            <person name="Jia Z."/>
            <person name="Ren Y."/>
            <person name="Tian G."/>
            <person name="Lu Y."/>
            <person name="Ruan J."/>
            <person name="Qian W."/>
            <person name="Wang M."/>
            <person name="Huang Q."/>
            <person name="Li B."/>
            <person name="Xuan Z."/>
            <person name="Cao J."/>
            <person name="Asan"/>
            <person name="Wu Z."/>
            <person name="Zhang J."/>
            <person name="Cai Q."/>
            <person name="Bai Y."/>
            <person name="Zhao B."/>
            <person name="Han Y."/>
            <person name="Li Y."/>
            <person name="Li X."/>
            <person name="Wang S."/>
            <person name="Shi Q."/>
            <person name="Liu S."/>
            <person name="Cho W.K."/>
            <person name="Kim J.Y."/>
            <person name="Xu Y."/>
            <person name="Heller-Uszynska K."/>
            <person name="Miao H."/>
            <person name="Cheng Z."/>
            <person name="Zhang S."/>
            <person name="Wu J."/>
            <person name="Yang Y."/>
            <person name="Kang H."/>
            <person name="Li M."/>
            <person name="Liang H."/>
            <person name="Ren X."/>
            <person name="Shi Z."/>
            <person name="Wen M."/>
            <person name="Jian M."/>
            <person name="Yang H."/>
            <person name="Zhang G."/>
            <person name="Yang Z."/>
            <person name="Chen R."/>
            <person name="Liu S."/>
            <person name="Li J."/>
            <person name="Ma L."/>
            <person name="Liu H."/>
            <person name="Zhou Y."/>
            <person name="Zhao J."/>
            <person name="Fang X."/>
            <person name="Li G."/>
            <person name="Fang L."/>
            <person name="Li Y."/>
            <person name="Liu D."/>
            <person name="Zheng H."/>
            <person name="Zhang Y."/>
            <person name="Qin N."/>
            <person name="Li Z."/>
            <person name="Yang G."/>
            <person name="Yang S."/>
            <person name="Bolund L."/>
            <person name="Kristiansen K."/>
            <person name="Zheng H."/>
            <person name="Li S."/>
            <person name="Zhang X."/>
            <person name="Yang H."/>
            <person name="Wang J."/>
            <person name="Sun R."/>
            <person name="Zhang B."/>
            <person name="Jiang S."/>
            <person name="Wang J."/>
            <person name="Du Y."/>
            <person name="Li S."/>
        </authorList>
    </citation>
    <scope>NUCLEOTIDE SEQUENCE [LARGE SCALE GENOMIC DNA]</scope>
    <source>
        <strain evidence="2">cv. 9930</strain>
    </source>
</reference>
<dbReference type="Gramene" id="KGN55914">
    <property type="protein sequence ID" value="KGN55914"/>
    <property type="gene ID" value="Csa_3G036400"/>
</dbReference>
<reference evidence="1 2" key="3">
    <citation type="journal article" date="2010" name="BMC Genomics">
        <title>Transcriptome sequencing and comparative analysis of cucumber flowers with different sex types.</title>
        <authorList>
            <person name="Guo S."/>
            <person name="Zheng Y."/>
            <person name="Joung J.G."/>
            <person name="Liu S."/>
            <person name="Zhang Z."/>
            <person name="Crasta O.R."/>
            <person name="Sobral B.W."/>
            <person name="Xu Y."/>
            <person name="Huang S."/>
            <person name="Fei Z."/>
        </authorList>
    </citation>
    <scope>NUCLEOTIDE SEQUENCE [LARGE SCALE GENOMIC DNA]</scope>
    <source>
        <strain evidence="2">cv. 9930</strain>
    </source>
</reference>
<keyword evidence="2" id="KW-1185">Reference proteome</keyword>
<protein>
    <submittedName>
        <fullName evidence="1">Uncharacterized protein</fullName>
    </submittedName>
</protein>
<dbReference type="EMBL" id="CM002924">
    <property type="protein sequence ID" value="KGN55914.1"/>
    <property type="molecule type" value="Genomic_DNA"/>
</dbReference>
<reference evidence="1 2" key="2">
    <citation type="journal article" date="2009" name="PLoS ONE">
        <title>An integrated genetic and cytogenetic map of the cucumber genome.</title>
        <authorList>
            <person name="Ren Y."/>
            <person name="Zhang Z."/>
            <person name="Liu J."/>
            <person name="Staub J.E."/>
            <person name="Han Y."/>
            <person name="Cheng Z."/>
            <person name="Li X."/>
            <person name="Lu J."/>
            <person name="Miao H."/>
            <person name="Kang H."/>
            <person name="Xie B."/>
            <person name="Gu X."/>
            <person name="Wang X."/>
            <person name="Du Y."/>
            <person name="Jin W."/>
            <person name="Huang S."/>
        </authorList>
    </citation>
    <scope>NUCLEOTIDE SEQUENCE [LARGE SCALE GENOMIC DNA]</scope>
    <source>
        <strain evidence="2">cv. 9930</strain>
    </source>
</reference>
<dbReference type="Proteomes" id="UP000029981">
    <property type="component" value="Chromosome 3"/>
</dbReference>
<gene>
    <name evidence="1" type="ORF">Csa_3G036400</name>
</gene>
<name>A0A0A0L4E5_CUCSA</name>
<reference evidence="1 2" key="4">
    <citation type="journal article" date="2011" name="BMC Genomics">
        <title>RNA-Seq improves annotation of protein-coding genes in the cucumber genome.</title>
        <authorList>
            <person name="Li Z."/>
            <person name="Zhang Z."/>
            <person name="Yan P."/>
            <person name="Huang S."/>
            <person name="Fei Z."/>
            <person name="Lin K."/>
        </authorList>
    </citation>
    <scope>NUCLEOTIDE SEQUENCE [LARGE SCALE GENOMIC DNA]</scope>
    <source>
        <strain evidence="2">cv. 9930</strain>
    </source>
</reference>
<evidence type="ECO:0000313" key="1">
    <source>
        <dbReference type="EMBL" id="KGN55914.1"/>
    </source>
</evidence>
<sequence length="94" mass="11207">MTVLLLNSCTRASSPYLLPSPSTISKCQSFHFFPSLFLTFFKLAKSKMEDRVNQIVNWSEIKEKVRIAKHRENKLRRKESNMKWEVIYRIKIEN</sequence>
<evidence type="ECO:0000313" key="2">
    <source>
        <dbReference type="Proteomes" id="UP000029981"/>
    </source>
</evidence>
<accession>A0A0A0L4E5</accession>
<organism evidence="1 2">
    <name type="scientific">Cucumis sativus</name>
    <name type="common">Cucumber</name>
    <dbReference type="NCBI Taxonomy" id="3659"/>
    <lineage>
        <taxon>Eukaryota</taxon>
        <taxon>Viridiplantae</taxon>
        <taxon>Streptophyta</taxon>
        <taxon>Embryophyta</taxon>
        <taxon>Tracheophyta</taxon>
        <taxon>Spermatophyta</taxon>
        <taxon>Magnoliopsida</taxon>
        <taxon>eudicotyledons</taxon>
        <taxon>Gunneridae</taxon>
        <taxon>Pentapetalae</taxon>
        <taxon>rosids</taxon>
        <taxon>fabids</taxon>
        <taxon>Cucurbitales</taxon>
        <taxon>Cucurbitaceae</taxon>
        <taxon>Benincaseae</taxon>
        <taxon>Cucumis</taxon>
    </lineage>
</organism>
<proteinExistence type="predicted"/>
<dbReference type="AlphaFoldDB" id="A0A0A0L4E5"/>